<evidence type="ECO:0000256" key="1">
    <source>
        <dbReference type="SAM" id="MobiDB-lite"/>
    </source>
</evidence>
<proteinExistence type="predicted"/>
<dbReference type="Proteomes" id="UP000838756">
    <property type="component" value="Unassembled WGS sequence"/>
</dbReference>
<organism evidence="2 3">
    <name type="scientific">Pararge aegeria aegeria</name>
    <dbReference type="NCBI Taxonomy" id="348720"/>
    <lineage>
        <taxon>Eukaryota</taxon>
        <taxon>Metazoa</taxon>
        <taxon>Ecdysozoa</taxon>
        <taxon>Arthropoda</taxon>
        <taxon>Hexapoda</taxon>
        <taxon>Insecta</taxon>
        <taxon>Pterygota</taxon>
        <taxon>Neoptera</taxon>
        <taxon>Endopterygota</taxon>
        <taxon>Lepidoptera</taxon>
        <taxon>Glossata</taxon>
        <taxon>Ditrysia</taxon>
        <taxon>Papilionoidea</taxon>
        <taxon>Nymphalidae</taxon>
        <taxon>Satyrinae</taxon>
        <taxon>Satyrini</taxon>
        <taxon>Parargina</taxon>
        <taxon>Pararge</taxon>
    </lineage>
</organism>
<reference evidence="2" key="1">
    <citation type="submission" date="2022-03" db="EMBL/GenBank/DDBJ databases">
        <authorList>
            <person name="Lindestad O."/>
        </authorList>
    </citation>
    <scope>NUCLEOTIDE SEQUENCE</scope>
</reference>
<name>A0A8S4S2Z2_9NEOP</name>
<gene>
    <name evidence="2" type="primary">jg1134</name>
    <name evidence="2" type="ORF">PAEG_LOCUS21638</name>
</gene>
<evidence type="ECO:0000313" key="2">
    <source>
        <dbReference type="EMBL" id="CAH2247807.1"/>
    </source>
</evidence>
<accession>A0A8S4S2Z2</accession>
<evidence type="ECO:0000313" key="3">
    <source>
        <dbReference type="Proteomes" id="UP000838756"/>
    </source>
</evidence>
<dbReference type="AlphaFoldDB" id="A0A8S4S2Z2"/>
<feature type="compositionally biased region" description="Basic and acidic residues" evidence="1">
    <location>
        <begin position="1"/>
        <end position="21"/>
    </location>
</feature>
<keyword evidence="3" id="KW-1185">Reference proteome</keyword>
<dbReference type="OrthoDB" id="7466345at2759"/>
<comment type="caution">
    <text evidence="2">The sequence shown here is derived from an EMBL/GenBank/DDBJ whole genome shotgun (WGS) entry which is preliminary data.</text>
</comment>
<protein>
    <submittedName>
        <fullName evidence="2">Jg1134 protein</fullName>
    </submittedName>
</protein>
<feature type="region of interest" description="Disordered" evidence="1">
    <location>
        <begin position="1"/>
        <end position="29"/>
    </location>
</feature>
<sequence>MESRNRVGRAPRDDETRERCGETTTNESLGAAGMKRPRTVDFGTPYTRTISSSELQSVEITMLMLILQSVSCAGRLSQVV</sequence>
<dbReference type="EMBL" id="CAKXAJ010025964">
    <property type="protein sequence ID" value="CAH2247807.1"/>
    <property type="molecule type" value="Genomic_DNA"/>
</dbReference>